<evidence type="ECO:0000313" key="3">
    <source>
        <dbReference type="Proteomes" id="UP001314170"/>
    </source>
</evidence>
<dbReference type="PROSITE" id="PS51934">
    <property type="entry name" value="LRAT"/>
    <property type="match status" value="1"/>
</dbReference>
<gene>
    <name evidence="2" type="ORF">DCAF_LOCUS16071</name>
</gene>
<keyword evidence="3" id="KW-1185">Reference proteome</keyword>
<dbReference type="Proteomes" id="UP001314170">
    <property type="component" value="Unassembled WGS sequence"/>
</dbReference>
<name>A0AAV1RWC3_9ROSI</name>
<sequence length="175" mass="19659">MIVEEEIHPSLWVEHDYSRIDIRLLPVGLHIYVWRGALLYEYSHHGIYIGDGRVIHSIGPKAGGPRVACKKCAFAGNMQQAVVETCLECFLCGGRLCRYNYDVPMNVLRITSHVMCSTCTSKRSKPANEVVETAKRKLKEGFGTYNLISNNCEHFATFSKTGTSLCQQVPGHLRI</sequence>
<protein>
    <recommendedName>
        <fullName evidence="1">LRAT domain-containing protein</fullName>
    </recommendedName>
</protein>
<evidence type="ECO:0000259" key="1">
    <source>
        <dbReference type="PROSITE" id="PS51934"/>
    </source>
</evidence>
<dbReference type="Gene3D" id="3.90.1720.10">
    <property type="entry name" value="endopeptidase domain like (from Nostoc punctiforme)"/>
    <property type="match status" value="1"/>
</dbReference>
<dbReference type="InterPro" id="IPR007053">
    <property type="entry name" value="LRAT_dom"/>
</dbReference>
<organism evidence="2 3">
    <name type="scientific">Dovyalis caffra</name>
    <dbReference type="NCBI Taxonomy" id="77055"/>
    <lineage>
        <taxon>Eukaryota</taxon>
        <taxon>Viridiplantae</taxon>
        <taxon>Streptophyta</taxon>
        <taxon>Embryophyta</taxon>
        <taxon>Tracheophyta</taxon>
        <taxon>Spermatophyta</taxon>
        <taxon>Magnoliopsida</taxon>
        <taxon>eudicotyledons</taxon>
        <taxon>Gunneridae</taxon>
        <taxon>Pentapetalae</taxon>
        <taxon>rosids</taxon>
        <taxon>fabids</taxon>
        <taxon>Malpighiales</taxon>
        <taxon>Salicaceae</taxon>
        <taxon>Flacourtieae</taxon>
        <taxon>Dovyalis</taxon>
    </lineage>
</organism>
<dbReference type="EMBL" id="CAWUPB010001160">
    <property type="protein sequence ID" value="CAK7341015.1"/>
    <property type="molecule type" value="Genomic_DNA"/>
</dbReference>
<dbReference type="PANTHER" id="PTHR46137:SF1">
    <property type="entry name" value="LRAT DOMAIN-CONTAINING PROTEIN"/>
    <property type="match status" value="1"/>
</dbReference>
<dbReference type="PANTHER" id="PTHR46137">
    <property type="entry name" value="OS05G0310600 PROTEIN"/>
    <property type="match status" value="1"/>
</dbReference>
<feature type="domain" description="LRAT" evidence="1">
    <location>
        <begin position="34"/>
        <end position="168"/>
    </location>
</feature>
<evidence type="ECO:0000313" key="2">
    <source>
        <dbReference type="EMBL" id="CAK7341015.1"/>
    </source>
</evidence>
<comment type="caution">
    <text evidence="2">The sequence shown here is derived from an EMBL/GenBank/DDBJ whole genome shotgun (WGS) entry which is preliminary data.</text>
</comment>
<dbReference type="AlphaFoldDB" id="A0AAV1RWC3"/>
<proteinExistence type="predicted"/>
<reference evidence="2 3" key="1">
    <citation type="submission" date="2024-01" db="EMBL/GenBank/DDBJ databases">
        <authorList>
            <person name="Waweru B."/>
        </authorList>
    </citation>
    <scope>NUCLEOTIDE SEQUENCE [LARGE SCALE GENOMIC DNA]</scope>
</reference>
<dbReference type="Pfam" id="PF04970">
    <property type="entry name" value="LRAT"/>
    <property type="match status" value="1"/>
</dbReference>
<accession>A0AAV1RWC3</accession>